<dbReference type="RefSeq" id="WP_222012390.1">
    <property type="nucleotide sequence ID" value="NZ_JABTXI010000008.1"/>
</dbReference>
<organism evidence="5 6">
    <name type="scientific">Rhizobium bangladeshense</name>
    <dbReference type="NCBI Taxonomy" id="1138189"/>
    <lineage>
        <taxon>Bacteria</taxon>
        <taxon>Pseudomonadati</taxon>
        <taxon>Pseudomonadota</taxon>
        <taxon>Alphaproteobacteria</taxon>
        <taxon>Hyphomicrobiales</taxon>
        <taxon>Rhizobiaceae</taxon>
        <taxon>Rhizobium/Agrobacterium group</taxon>
        <taxon>Rhizobium</taxon>
    </lineage>
</organism>
<sequence length="496" mass="54257">MKTILIKNGYVVTVNGKREIHDGGSVAIRGKTISGVYAAADTPRDADFDDVIDAKGCLVIPGLINLHQHHWYAMFKGIADGMLLEDWISDLVFPLVSNLSDDAMRLASYQCGIEMLTTGTTTSFNHSVSVTTAETVKAIVEPQAELGIRQVFGKELRCRNARFLNHPLTLDESLVAVEEDIRNWDGKADGLIRMGMVIEANAHWTSSGMSTEELIIRGTELARKLGVKISSHIAGGTFSVEKGFLKHLRETGRTDVRYLMQLGVLDHQWMLIHGIHCTELDLEHMAHVGAGLVYTPTSEAVRGGGIAPAANALRAGVATALGTDGAMVDYTNDMLEQVKACVLFQHQRHLDPTRMSFERGIEMATINGAEVLGLADELGSLEAGKLADIAIFDMRAPHVGSLQRPLSAFVGAGKGSDARFVIVNGDVVYRHGEFTKFKDRERVLQEVETLAASVIDKAGLRHRRDVSWEQKCPPLAWSGRGGSRRDPDRDLDKLAR</sequence>
<dbReference type="EMBL" id="JABTXI010000008">
    <property type="protein sequence ID" value="MBY3592311.1"/>
    <property type="molecule type" value="Genomic_DNA"/>
</dbReference>
<dbReference type="InterPro" id="IPR050287">
    <property type="entry name" value="MTA/SAH_deaminase"/>
</dbReference>
<dbReference type="InterPro" id="IPR006680">
    <property type="entry name" value="Amidohydro-rel"/>
</dbReference>
<dbReference type="InterPro" id="IPR032466">
    <property type="entry name" value="Metal_Hydrolase"/>
</dbReference>
<dbReference type="PANTHER" id="PTHR43794">
    <property type="entry name" value="AMINOHYDROLASE SSNA-RELATED"/>
    <property type="match status" value="1"/>
</dbReference>
<dbReference type="Proteomes" id="UP000720124">
    <property type="component" value="Unassembled WGS sequence"/>
</dbReference>
<keyword evidence="6" id="KW-1185">Reference proteome</keyword>
<evidence type="ECO:0000256" key="2">
    <source>
        <dbReference type="ARBA" id="ARBA00022801"/>
    </source>
</evidence>
<dbReference type="Gene3D" id="2.30.40.10">
    <property type="entry name" value="Urease, subunit C, domain 1"/>
    <property type="match status" value="1"/>
</dbReference>
<feature type="compositionally biased region" description="Basic and acidic residues" evidence="3">
    <location>
        <begin position="483"/>
        <end position="496"/>
    </location>
</feature>
<evidence type="ECO:0000313" key="5">
    <source>
        <dbReference type="EMBL" id="MBY3592311.1"/>
    </source>
</evidence>
<gene>
    <name evidence="5" type="ORF">HJA87_20880</name>
</gene>
<comment type="caution">
    <text evidence="5">The sequence shown here is derived from an EMBL/GenBank/DDBJ whole genome shotgun (WGS) entry which is preliminary data.</text>
</comment>
<dbReference type="SUPFAM" id="SSF51556">
    <property type="entry name" value="Metallo-dependent hydrolases"/>
    <property type="match status" value="1"/>
</dbReference>
<keyword evidence="2" id="KW-0378">Hydrolase</keyword>
<dbReference type="Gene3D" id="3.20.20.140">
    <property type="entry name" value="Metal-dependent hydrolases"/>
    <property type="match status" value="1"/>
</dbReference>
<evidence type="ECO:0000313" key="6">
    <source>
        <dbReference type="Proteomes" id="UP000720124"/>
    </source>
</evidence>
<feature type="domain" description="Amidohydrolase-related" evidence="4">
    <location>
        <begin position="58"/>
        <end position="428"/>
    </location>
</feature>
<dbReference type="InterPro" id="IPR011059">
    <property type="entry name" value="Metal-dep_hydrolase_composite"/>
</dbReference>
<reference evidence="5 6" key="1">
    <citation type="submission" date="2020-06" db="EMBL/GenBank/DDBJ databases">
        <title>Global-level population genomics: horizontal gene transfer, symbiosis and evolution in Rhizobia.</title>
        <authorList>
            <person name="Gai Y."/>
        </authorList>
    </citation>
    <scope>NUCLEOTIDE SEQUENCE [LARGE SCALE GENOMIC DNA]</scope>
    <source>
        <strain evidence="5 6">PLR6_1b</strain>
    </source>
</reference>
<evidence type="ECO:0000256" key="3">
    <source>
        <dbReference type="SAM" id="MobiDB-lite"/>
    </source>
</evidence>
<name>A0ABS7LLF5_9HYPH</name>
<evidence type="ECO:0000259" key="4">
    <source>
        <dbReference type="Pfam" id="PF01979"/>
    </source>
</evidence>
<comment type="similarity">
    <text evidence="1">Belongs to the metallo-dependent hydrolases superfamily. ATZ/TRZ family.</text>
</comment>
<evidence type="ECO:0000256" key="1">
    <source>
        <dbReference type="ARBA" id="ARBA00006745"/>
    </source>
</evidence>
<proteinExistence type="inferred from homology"/>
<dbReference type="Pfam" id="PF01979">
    <property type="entry name" value="Amidohydro_1"/>
    <property type="match status" value="1"/>
</dbReference>
<accession>A0ABS7LLF5</accession>
<dbReference type="PANTHER" id="PTHR43794:SF11">
    <property type="entry name" value="AMIDOHYDROLASE-RELATED DOMAIN-CONTAINING PROTEIN"/>
    <property type="match status" value="1"/>
</dbReference>
<dbReference type="SUPFAM" id="SSF51338">
    <property type="entry name" value="Composite domain of metallo-dependent hydrolases"/>
    <property type="match status" value="1"/>
</dbReference>
<protein>
    <submittedName>
        <fullName evidence="5">Amidohydrolase family protein</fullName>
    </submittedName>
</protein>
<feature type="region of interest" description="Disordered" evidence="3">
    <location>
        <begin position="476"/>
        <end position="496"/>
    </location>
</feature>